<dbReference type="Gramene" id="mRNA:HanXRQr2_Chr16g0728571">
    <property type="protein sequence ID" value="mRNA:HanXRQr2_Chr16g0728571"/>
    <property type="gene ID" value="HanXRQr2_Chr16g0728571"/>
</dbReference>
<accession>A0A9K3GX97</accession>
<protein>
    <submittedName>
        <fullName evidence="1">Uncharacterized protein</fullName>
    </submittedName>
</protein>
<reference evidence="1" key="2">
    <citation type="submission" date="2020-06" db="EMBL/GenBank/DDBJ databases">
        <title>Helianthus annuus Genome sequencing and assembly Release 2.</title>
        <authorList>
            <person name="Gouzy J."/>
            <person name="Langlade N."/>
            <person name="Munos S."/>
        </authorList>
    </citation>
    <scope>NUCLEOTIDE SEQUENCE</scope>
    <source>
        <tissue evidence="1">Leaves</tissue>
    </source>
</reference>
<dbReference type="PANTHER" id="PTHR34835:SF90">
    <property type="entry name" value="AMINOTRANSFERASE-LIKE PLANT MOBILE DOMAIN-CONTAINING PROTEIN"/>
    <property type="match status" value="1"/>
</dbReference>
<keyword evidence="2" id="KW-1185">Reference proteome</keyword>
<reference evidence="1" key="1">
    <citation type="journal article" date="2017" name="Nature">
        <title>The sunflower genome provides insights into oil metabolism, flowering and Asterid evolution.</title>
        <authorList>
            <person name="Badouin H."/>
            <person name="Gouzy J."/>
            <person name="Grassa C.J."/>
            <person name="Murat F."/>
            <person name="Staton S.E."/>
            <person name="Cottret L."/>
            <person name="Lelandais-Briere C."/>
            <person name="Owens G.L."/>
            <person name="Carrere S."/>
            <person name="Mayjonade B."/>
            <person name="Legrand L."/>
            <person name="Gill N."/>
            <person name="Kane N.C."/>
            <person name="Bowers J.E."/>
            <person name="Hubner S."/>
            <person name="Bellec A."/>
            <person name="Berard A."/>
            <person name="Berges H."/>
            <person name="Blanchet N."/>
            <person name="Boniface M.C."/>
            <person name="Brunel D."/>
            <person name="Catrice O."/>
            <person name="Chaidir N."/>
            <person name="Claudel C."/>
            <person name="Donnadieu C."/>
            <person name="Faraut T."/>
            <person name="Fievet G."/>
            <person name="Helmstetter N."/>
            <person name="King M."/>
            <person name="Knapp S.J."/>
            <person name="Lai Z."/>
            <person name="Le Paslier M.C."/>
            <person name="Lippi Y."/>
            <person name="Lorenzon L."/>
            <person name="Mandel J.R."/>
            <person name="Marage G."/>
            <person name="Marchand G."/>
            <person name="Marquand E."/>
            <person name="Bret-Mestries E."/>
            <person name="Morien E."/>
            <person name="Nambeesan S."/>
            <person name="Nguyen T."/>
            <person name="Pegot-Espagnet P."/>
            <person name="Pouilly N."/>
            <person name="Raftis F."/>
            <person name="Sallet E."/>
            <person name="Schiex T."/>
            <person name="Thomas J."/>
            <person name="Vandecasteele C."/>
            <person name="Vares D."/>
            <person name="Vear F."/>
            <person name="Vautrin S."/>
            <person name="Crespi M."/>
            <person name="Mangin B."/>
            <person name="Burke J.M."/>
            <person name="Salse J."/>
            <person name="Munos S."/>
            <person name="Vincourt P."/>
            <person name="Rieseberg L.H."/>
            <person name="Langlade N.B."/>
        </authorList>
    </citation>
    <scope>NUCLEOTIDE SEQUENCE</scope>
    <source>
        <tissue evidence="1">Leaves</tissue>
    </source>
</reference>
<dbReference type="PANTHER" id="PTHR34835">
    <property type="entry name" value="OS07G0283600 PROTEIN-RELATED"/>
    <property type="match status" value="1"/>
</dbReference>
<dbReference type="Proteomes" id="UP000215914">
    <property type="component" value="Unassembled WGS sequence"/>
</dbReference>
<sequence length="222" mass="25844">MKKKEWEALYKGKLITPTNIVKRIEANMDDVSWKFKYDFLTVFMNTLVGVNMDGRCITDYFNKFDESTEVEDVNWCAYICNKIRCCKDGWKKGRNNSSYNGPIPILTLLYADMTVCGELNKERTNGPLQFWTKDMLSKREKYEIENGGFGRALVRDSFKQDEYKNDEMDVEMGDKKKDANEVLWNEGSTSEKYADKKGDVKKKGEIETEMSGIKKVCMHIIF</sequence>
<name>A0A9K3GX97_HELAN</name>
<gene>
    <name evidence="1" type="ORF">HanXRQr2_Chr16g0728571</name>
</gene>
<dbReference type="EMBL" id="MNCJ02000331">
    <property type="protein sequence ID" value="KAF5758383.1"/>
    <property type="molecule type" value="Genomic_DNA"/>
</dbReference>
<evidence type="ECO:0000313" key="1">
    <source>
        <dbReference type="EMBL" id="KAF5758383.1"/>
    </source>
</evidence>
<comment type="caution">
    <text evidence="1">The sequence shown here is derived from an EMBL/GenBank/DDBJ whole genome shotgun (WGS) entry which is preliminary data.</text>
</comment>
<organism evidence="1 2">
    <name type="scientific">Helianthus annuus</name>
    <name type="common">Common sunflower</name>
    <dbReference type="NCBI Taxonomy" id="4232"/>
    <lineage>
        <taxon>Eukaryota</taxon>
        <taxon>Viridiplantae</taxon>
        <taxon>Streptophyta</taxon>
        <taxon>Embryophyta</taxon>
        <taxon>Tracheophyta</taxon>
        <taxon>Spermatophyta</taxon>
        <taxon>Magnoliopsida</taxon>
        <taxon>eudicotyledons</taxon>
        <taxon>Gunneridae</taxon>
        <taxon>Pentapetalae</taxon>
        <taxon>asterids</taxon>
        <taxon>campanulids</taxon>
        <taxon>Asterales</taxon>
        <taxon>Asteraceae</taxon>
        <taxon>Asteroideae</taxon>
        <taxon>Heliantheae alliance</taxon>
        <taxon>Heliantheae</taxon>
        <taxon>Helianthus</taxon>
    </lineage>
</organism>
<dbReference type="AlphaFoldDB" id="A0A9K3GX97"/>
<proteinExistence type="predicted"/>
<evidence type="ECO:0000313" key="2">
    <source>
        <dbReference type="Proteomes" id="UP000215914"/>
    </source>
</evidence>